<feature type="region of interest" description="Disordered" evidence="2">
    <location>
        <begin position="254"/>
        <end position="283"/>
    </location>
</feature>
<comment type="caution">
    <text evidence="3">The sequence shown here is derived from an EMBL/GenBank/DDBJ whole genome shotgun (WGS) entry which is preliminary data.</text>
</comment>
<feature type="compositionally biased region" description="Polar residues" evidence="2">
    <location>
        <begin position="217"/>
        <end position="239"/>
    </location>
</feature>
<evidence type="ECO:0008006" key="5">
    <source>
        <dbReference type="Google" id="ProtNLM"/>
    </source>
</evidence>
<feature type="region of interest" description="Disordered" evidence="2">
    <location>
        <begin position="39"/>
        <end position="144"/>
    </location>
</feature>
<feature type="region of interest" description="Disordered" evidence="2">
    <location>
        <begin position="217"/>
        <end position="240"/>
    </location>
</feature>
<gene>
    <name evidence="3" type="ORF">LTR24_010433</name>
</gene>
<evidence type="ECO:0000313" key="3">
    <source>
        <dbReference type="EMBL" id="KAK5072325.1"/>
    </source>
</evidence>
<accession>A0ABR0JTX4</accession>
<protein>
    <recommendedName>
        <fullName evidence="5">BZIP domain-containing protein</fullName>
    </recommendedName>
</protein>
<reference evidence="3 4" key="1">
    <citation type="submission" date="2023-08" db="EMBL/GenBank/DDBJ databases">
        <title>Black Yeasts Isolated from many extreme environments.</title>
        <authorList>
            <person name="Coleine C."/>
            <person name="Stajich J.E."/>
            <person name="Selbmann L."/>
        </authorList>
    </citation>
    <scope>NUCLEOTIDE SEQUENCE [LARGE SCALE GENOMIC DNA]</scope>
    <source>
        <strain evidence="3 4">CCFEE 5885</strain>
    </source>
</reference>
<dbReference type="EMBL" id="JAVRRG010000327">
    <property type="protein sequence ID" value="KAK5072325.1"/>
    <property type="molecule type" value="Genomic_DNA"/>
</dbReference>
<sequence length="397" mass="43181">MFNGTALVREHVTRPVPAQAWQDGVPDTADQALERRIITSHYPPGELNGQTSWGRPLSPNLTKAPRLGFEESGWESKKRTSPSDFSLYEGPTPHNIAQSPPLEMAKPGSDTKRRKASGSQYRAEGLGGPSRAGPLGWSVSPSEGASASGLLSRYNLLPHPISASYTKSLNDDSLSHKSPTPLAEPSCYINDTNGAYPSHEIAASSTHRDEAEVIGLISSNDSSPQSLRSTATPATNESTPPKLKLKLRFKQAQQVQLHQPRFASSLDSRGSPYPSPYSSTEPSNNILAYDAARAKKGTTLQPTAQVGKEDKYTSVLEHDLAITKTRLAKANNRLKRMDELEREKEVFRTENQDLRRRLAGMIKGQAAEGRAQGEATNYCAIAQQAAVDAMSTYLSRS</sequence>
<organism evidence="3 4">
    <name type="scientific">Lithohypha guttulata</name>
    <dbReference type="NCBI Taxonomy" id="1690604"/>
    <lineage>
        <taxon>Eukaryota</taxon>
        <taxon>Fungi</taxon>
        <taxon>Dikarya</taxon>
        <taxon>Ascomycota</taxon>
        <taxon>Pezizomycotina</taxon>
        <taxon>Eurotiomycetes</taxon>
        <taxon>Chaetothyriomycetidae</taxon>
        <taxon>Chaetothyriales</taxon>
        <taxon>Trichomeriaceae</taxon>
        <taxon>Lithohypha</taxon>
    </lineage>
</organism>
<evidence type="ECO:0000256" key="1">
    <source>
        <dbReference type="SAM" id="Coils"/>
    </source>
</evidence>
<keyword evidence="4" id="KW-1185">Reference proteome</keyword>
<evidence type="ECO:0000256" key="2">
    <source>
        <dbReference type="SAM" id="MobiDB-lite"/>
    </source>
</evidence>
<feature type="region of interest" description="Disordered" evidence="2">
    <location>
        <begin position="169"/>
        <end position="191"/>
    </location>
</feature>
<proteinExistence type="predicted"/>
<keyword evidence="1" id="KW-0175">Coiled coil</keyword>
<evidence type="ECO:0000313" key="4">
    <source>
        <dbReference type="Proteomes" id="UP001345013"/>
    </source>
</evidence>
<dbReference type="Proteomes" id="UP001345013">
    <property type="component" value="Unassembled WGS sequence"/>
</dbReference>
<name>A0ABR0JTX4_9EURO</name>
<feature type="coiled-coil region" evidence="1">
    <location>
        <begin position="320"/>
        <end position="357"/>
    </location>
</feature>